<comment type="caution">
    <text evidence="1">The sequence shown here is derived from an EMBL/GenBank/DDBJ whole genome shotgun (WGS) entry which is preliminary data.</text>
</comment>
<protein>
    <recommendedName>
        <fullName evidence="3">Transcriptional regulator</fullName>
    </recommendedName>
</protein>
<dbReference type="EMBL" id="AZFB01000005">
    <property type="protein sequence ID" value="KRL63038.1"/>
    <property type="molecule type" value="Genomic_DNA"/>
</dbReference>
<keyword evidence="2" id="KW-1185">Reference proteome</keyword>
<dbReference type="AlphaFoldDB" id="A0A0R1S3C3"/>
<sequence>MENEQASSIHHALAEVTRLGDDVYINNRHYKLLKEVNGEIDLDLLRQKYDPYLDQYDFLVGDVSSEHLRLKGFFNDWVRTSIDKKIATVVDYLTEYCNPGSSYFILELAEDNSENERIESYRHKNNKRKQNNYRSNKKENYKYRERKVKKTKFRPKKNYAQTKKGGRHVFVIKKRRDK</sequence>
<dbReference type="InterPro" id="IPR009370">
    <property type="entry name" value="YutD-like"/>
</dbReference>
<dbReference type="STRING" id="1122152.GCA_000425905_00878"/>
<dbReference type="Proteomes" id="UP000051931">
    <property type="component" value="Unassembled WGS sequence"/>
</dbReference>
<proteinExistence type="predicted"/>
<dbReference type="Gene3D" id="3.50.4.20">
    <property type="match status" value="1"/>
</dbReference>
<dbReference type="eggNOG" id="COG4470">
    <property type="taxonomic scope" value="Bacteria"/>
</dbReference>
<gene>
    <name evidence="1" type="ORF">FC23_GL000975</name>
</gene>
<evidence type="ECO:0008006" key="3">
    <source>
        <dbReference type="Google" id="ProtNLM"/>
    </source>
</evidence>
<dbReference type="RefSeq" id="WP_236692244.1">
    <property type="nucleotide sequence ID" value="NZ_AZFB01000005.1"/>
</dbReference>
<dbReference type="PATRIC" id="fig|1122152.4.peg.1005"/>
<dbReference type="Pfam" id="PF06265">
    <property type="entry name" value="YutD-like"/>
    <property type="match status" value="1"/>
</dbReference>
<organism evidence="1 2">
    <name type="scientific">Lactobacillus psittaci DSM 15354</name>
    <dbReference type="NCBI Taxonomy" id="1122152"/>
    <lineage>
        <taxon>Bacteria</taxon>
        <taxon>Bacillati</taxon>
        <taxon>Bacillota</taxon>
        <taxon>Bacilli</taxon>
        <taxon>Lactobacillales</taxon>
        <taxon>Lactobacillaceae</taxon>
        <taxon>Lactobacillus</taxon>
    </lineage>
</organism>
<evidence type="ECO:0000313" key="2">
    <source>
        <dbReference type="Proteomes" id="UP000051931"/>
    </source>
</evidence>
<dbReference type="InterPro" id="IPR038141">
    <property type="entry name" value="YutD-like_sf"/>
</dbReference>
<evidence type="ECO:0000313" key="1">
    <source>
        <dbReference type="EMBL" id="KRL63038.1"/>
    </source>
</evidence>
<name>A0A0R1S3C3_9LACO</name>
<reference evidence="1 2" key="1">
    <citation type="journal article" date="2015" name="Genome Announc.">
        <title>Expanding the biotechnology potential of lactobacilli through comparative genomics of 213 strains and associated genera.</title>
        <authorList>
            <person name="Sun Z."/>
            <person name="Harris H.M."/>
            <person name="McCann A."/>
            <person name="Guo C."/>
            <person name="Argimon S."/>
            <person name="Zhang W."/>
            <person name="Yang X."/>
            <person name="Jeffery I.B."/>
            <person name="Cooney J.C."/>
            <person name="Kagawa T.F."/>
            <person name="Liu W."/>
            <person name="Song Y."/>
            <person name="Salvetti E."/>
            <person name="Wrobel A."/>
            <person name="Rasinkangas P."/>
            <person name="Parkhill J."/>
            <person name="Rea M.C."/>
            <person name="O'Sullivan O."/>
            <person name="Ritari J."/>
            <person name="Douillard F.P."/>
            <person name="Paul Ross R."/>
            <person name="Yang R."/>
            <person name="Briner A.E."/>
            <person name="Felis G.E."/>
            <person name="de Vos W.M."/>
            <person name="Barrangou R."/>
            <person name="Klaenhammer T.R."/>
            <person name="Caufield P.W."/>
            <person name="Cui Y."/>
            <person name="Zhang H."/>
            <person name="O'Toole P.W."/>
        </authorList>
    </citation>
    <scope>NUCLEOTIDE SEQUENCE [LARGE SCALE GENOMIC DNA]</scope>
    <source>
        <strain evidence="1 2">DSM 15354</strain>
    </source>
</reference>
<accession>A0A0R1S3C3</accession>